<dbReference type="PANTHER" id="PTHR14742">
    <property type="entry name" value="RIBONUCLEASE P SUBUNIT P21"/>
    <property type="match status" value="1"/>
</dbReference>
<evidence type="ECO:0000256" key="4">
    <source>
        <dbReference type="ARBA" id="ARBA00022723"/>
    </source>
</evidence>
<evidence type="ECO:0000256" key="7">
    <source>
        <dbReference type="ARBA" id="ARBA00022833"/>
    </source>
</evidence>
<dbReference type="PANTHER" id="PTHR14742:SF0">
    <property type="entry name" value="RIBONUCLEASE P PROTEIN SUBUNIT P21"/>
    <property type="match status" value="1"/>
</dbReference>
<evidence type="ECO:0000256" key="5">
    <source>
        <dbReference type="ARBA" id="ARBA00022759"/>
    </source>
</evidence>
<dbReference type="EC" id="3.1.26.5" evidence="8"/>
<dbReference type="GO" id="GO:0004526">
    <property type="term" value="F:ribonuclease P activity"/>
    <property type="evidence" value="ECO:0007669"/>
    <property type="project" value="UniProtKB-UniRule"/>
</dbReference>
<dbReference type="EMBL" id="DSEU01000025">
    <property type="protein sequence ID" value="HEM66668.1"/>
    <property type="molecule type" value="Genomic_DNA"/>
</dbReference>
<organism evidence="9">
    <name type="scientific">Ignisphaera aggregans</name>
    <dbReference type="NCBI Taxonomy" id="334771"/>
    <lineage>
        <taxon>Archaea</taxon>
        <taxon>Thermoproteota</taxon>
        <taxon>Thermoprotei</taxon>
        <taxon>Desulfurococcales</taxon>
        <taxon>Desulfurococcaceae</taxon>
        <taxon>Ignisphaera</taxon>
    </lineage>
</organism>
<comment type="function">
    <text evidence="8">Part of ribonuclease P, a protein complex that generates mature tRNA molecules by cleaving their 5'-ends.</text>
</comment>
<keyword evidence="2 8" id="KW-0819">tRNA processing</keyword>
<feature type="binding site" evidence="8">
    <location>
        <position position="97"/>
    </location>
    <ligand>
        <name>Zn(2+)</name>
        <dbReference type="ChEBI" id="CHEBI:29105"/>
    </ligand>
</feature>
<keyword evidence="6 8" id="KW-0378">Hydrolase</keyword>
<comment type="cofactor">
    <cofactor evidence="8">
        <name>Zn(2+)</name>
        <dbReference type="ChEBI" id="CHEBI:29105"/>
    </cofactor>
    <text evidence="8">Binds 1 zinc ion per subunit.</text>
</comment>
<proteinExistence type="inferred from homology"/>
<comment type="subunit">
    <text evidence="8">Consists of a catalytic RNA component and at least 4-5 protein subunits.</text>
</comment>
<dbReference type="InterPro" id="IPR016432">
    <property type="entry name" value="RNP4"/>
</dbReference>
<name>A0A7J2U1G1_9CREN</name>
<keyword evidence="4 8" id="KW-0479">Metal-binding</keyword>
<comment type="subcellular location">
    <subcellularLocation>
        <location evidence="8">Cytoplasm</location>
    </subcellularLocation>
</comment>
<keyword evidence="7 8" id="KW-0862">Zinc</keyword>
<comment type="catalytic activity">
    <reaction evidence="8">
        <text>Endonucleolytic cleavage of RNA, removing 5'-extranucleotides from tRNA precursor.</text>
        <dbReference type="EC" id="3.1.26.5"/>
    </reaction>
</comment>
<comment type="caution">
    <text evidence="9">The sequence shown here is derived from an EMBL/GenBank/DDBJ whole genome shotgun (WGS) entry which is preliminary data.</text>
</comment>
<evidence type="ECO:0000313" key="9">
    <source>
        <dbReference type="EMBL" id="HEM66668.1"/>
    </source>
</evidence>
<comment type="similarity">
    <text evidence="8">Belongs to the eukaryotic/archaeal RNase P protein component 4 family.</text>
</comment>
<dbReference type="Gene3D" id="6.20.50.20">
    <property type="match status" value="1"/>
</dbReference>
<dbReference type="Gene3D" id="1.20.5.420">
    <property type="entry name" value="Immunoglobulin FC, subunit C"/>
    <property type="match status" value="1"/>
</dbReference>
<keyword evidence="3 8" id="KW-0540">Nuclease</keyword>
<keyword evidence="1 8" id="KW-0963">Cytoplasm</keyword>
<gene>
    <name evidence="8" type="primary">rnp4</name>
    <name evidence="9" type="ORF">ENO26_03725</name>
</gene>
<keyword evidence="5 8" id="KW-0255">Endonuclease</keyword>
<evidence type="ECO:0000256" key="2">
    <source>
        <dbReference type="ARBA" id="ARBA00022694"/>
    </source>
</evidence>
<dbReference type="Pfam" id="PF04032">
    <property type="entry name" value="Rpr2"/>
    <property type="match status" value="1"/>
</dbReference>
<evidence type="ECO:0000256" key="8">
    <source>
        <dbReference type="HAMAP-Rule" id="MF_00757"/>
    </source>
</evidence>
<evidence type="ECO:0000256" key="6">
    <source>
        <dbReference type="ARBA" id="ARBA00022801"/>
    </source>
</evidence>
<dbReference type="PIRSF" id="PIRSF004878">
    <property type="entry name" value="RNase_P_4"/>
    <property type="match status" value="1"/>
</dbReference>
<feature type="binding site" evidence="8">
    <location>
        <position position="94"/>
    </location>
    <ligand>
        <name>Zn(2+)</name>
        <dbReference type="ChEBI" id="CHEBI:29105"/>
    </ligand>
</feature>
<accession>A0A7J2U1G1</accession>
<feature type="binding site" evidence="8">
    <location>
        <position position="64"/>
    </location>
    <ligand>
        <name>Zn(2+)</name>
        <dbReference type="ChEBI" id="CHEBI:29105"/>
    </ligand>
</feature>
<reference evidence="9" key="1">
    <citation type="journal article" date="2020" name="mSystems">
        <title>Genome- and Community-Level Interaction Insights into Carbon Utilization and Element Cycling Functions of Hydrothermarchaeota in Hydrothermal Sediment.</title>
        <authorList>
            <person name="Zhou Z."/>
            <person name="Liu Y."/>
            <person name="Xu W."/>
            <person name="Pan J."/>
            <person name="Luo Z.H."/>
            <person name="Li M."/>
        </authorList>
    </citation>
    <scope>NUCLEOTIDE SEQUENCE [LARGE SCALE GENOMIC DNA]</scope>
    <source>
        <strain evidence="9">SpSt-125</strain>
    </source>
</reference>
<dbReference type="GO" id="GO:0001682">
    <property type="term" value="P:tRNA 5'-leader removal"/>
    <property type="evidence" value="ECO:0007669"/>
    <property type="project" value="UniProtKB-UniRule"/>
</dbReference>
<dbReference type="InterPro" id="IPR007175">
    <property type="entry name" value="Rpr2/Snm1/Rpp21"/>
</dbReference>
<feature type="binding site" evidence="8">
    <location>
        <position position="67"/>
    </location>
    <ligand>
        <name>Zn(2+)</name>
        <dbReference type="ChEBI" id="CHEBI:29105"/>
    </ligand>
</feature>
<dbReference type="GO" id="GO:0008270">
    <property type="term" value="F:zinc ion binding"/>
    <property type="evidence" value="ECO:0007669"/>
    <property type="project" value="UniProtKB-UniRule"/>
</dbReference>
<dbReference type="AlphaFoldDB" id="A0A7J2U1G1"/>
<protein>
    <recommendedName>
        <fullName evidence="8">Ribonuclease P protein component 4</fullName>
        <shortName evidence="8">RNase P component 4</shortName>
        <ecNumber evidence="8">3.1.26.5</ecNumber>
    </recommendedName>
    <alternativeName>
        <fullName evidence="8">Rpp21</fullName>
    </alternativeName>
</protein>
<dbReference type="GO" id="GO:0005737">
    <property type="term" value="C:cytoplasm"/>
    <property type="evidence" value="ECO:0007669"/>
    <property type="project" value="UniProtKB-SubCell"/>
</dbReference>
<evidence type="ECO:0000256" key="1">
    <source>
        <dbReference type="ARBA" id="ARBA00022490"/>
    </source>
</evidence>
<dbReference type="HAMAP" id="MF_00757">
    <property type="entry name" value="RNase_P_4"/>
    <property type="match status" value="1"/>
</dbReference>
<dbReference type="GO" id="GO:0030677">
    <property type="term" value="C:ribonuclease P complex"/>
    <property type="evidence" value="ECO:0007669"/>
    <property type="project" value="UniProtKB-UniRule"/>
</dbReference>
<sequence>MSKKSVEALVRDIALERMEILFKLGIKAVESGDYELAKRYGELIRRISMRTRIKIPRDIKRWICKHCHTIMVPGFNARIRTRRDGKALRVVTKCLSCGWIHRYQFVVRKGYGETQGGFGGVEEGESSRQS</sequence>
<evidence type="ECO:0000256" key="3">
    <source>
        <dbReference type="ARBA" id="ARBA00022722"/>
    </source>
</evidence>